<name>A0ABX6EVG1_KLUMA</name>
<keyword evidence="4" id="KW-1185">Reference proteome</keyword>
<organism evidence="3 4">
    <name type="scientific">Kluyveromyces marxianus</name>
    <name type="common">Yeast</name>
    <name type="synonym">Candida kefyr</name>
    <dbReference type="NCBI Taxonomy" id="4911"/>
    <lineage>
        <taxon>Eukaryota</taxon>
        <taxon>Fungi</taxon>
        <taxon>Dikarya</taxon>
        <taxon>Ascomycota</taxon>
        <taxon>Saccharomycotina</taxon>
        <taxon>Saccharomycetes</taxon>
        <taxon>Saccharomycetales</taxon>
        <taxon>Saccharomycetaceae</taxon>
        <taxon>Kluyveromyces</taxon>
    </lineage>
</organism>
<gene>
    <name evidence="3" type="primary">MRP1</name>
    <name evidence="3" type="ORF">FIM1_2722</name>
</gene>
<feature type="domain" description="Manganese/iron superoxide dismutase C-terminal" evidence="2">
    <location>
        <begin position="236"/>
        <end position="283"/>
    </location>
</feature>
<evidence type="ECO:0000313" key="3">
    <source>
        <dbReference type="EMBL" id="QGN16022.1"/>
    </source>
</evidence>
<reference evidence="3 4" key="1">
    <citation type="submission" date="2016-03" db="EMBL/GenBank/DDBJ databases">
        <title>How can Kluyveromyces marxianus grow so fast - potential evolutionary course in Saccharomyces Complex revealed by comparative genomics.</title>
        <authorList>
            <person name="Mo W."/>
            <person name="Lu W."/>
            <person name="Yang X."/>
            <person name="Qi J."/>
            <person name="Lv H."/>
        </authorList>
    </citation>
    <scope>NUCLEOTIDE SEQUENCE [LARGE SCALE GENOMIC DNA]</scope>
    <source>
        <strain evidence="3 4">FIM1</strain>
    </source>
</reference>
<evidence type="ECO:0000313" key="4">
    <source>
        <dbReference type="Proteomes" id="UP000422736"/>
    </source>
</evidence>
<dbReference type="SUPFAM" id="SSF54719">
    <property type="entry name" value="Fe,Mn superoxide dismutase (SOD), C-terminal domain"/>
    <property type="match status" value="1"/>
</dbReference>
<dbReference type="GO" id="GO:0005840">
    <property type="term" value="C:ribosome"/>
    <property type="evidence" value="ECO:0007669"/>
    <property type="project" value="UniProtKB-KW"/>
</dbReference>
<dbReference type="Proteomes" id="UP000422736">
    <property type="component" value="Chromosome 4"/>
</dbReference>
<proteinExistence type="predicted"/>
<dbReference type="PANTHER" id="PTHR43595:SF1">
    <property type="entry name" value="SMALL RIBOSOMAL SUBUNIT PROTEIN MS43"/>
    <property type="match status" value="1"/>
</dbReference>
<protein>
    <submittedName>
        <fullName evidence="3">37S ribosomal protein MRP1</fullName>
    </submittedName>
</protein>
<accession>A0ABX6EVG1</accession>
<evidence type="ECO:0000256" key="1">
    <source>
        <dbReference type="ARBA" id="ARBA00037226"/>
    </source>
</evidence>
<keyword evidence="3" id="KW-0687">Ribonucleoprotein</keyword>
<keyword evidence="3" id="KW-0689">Ribosomal protein</keyword>
<dbReference type="InterPro" id="IPR036314">
    <property type="entry name" value="SOD_C_sf"/>
</dbReference>
<dbReference type="EMBL" id="CP015057">
    <property type="protein sequence ID" value="QGN16022.1"/>
    <property type="molecule type" value="Genomic_DNA"/>
</dbReference>
<evidence type="ECO:0000259" key="2">
    <source>
        <dbReference type="Pfam" id="PF02777"/>
    </source>
</evidence>
<sequence length="295" mass="33391">MFRRAVQNKIFLRSYITPSLEHLAQDQGLSGLFSKEGLKSAWFDRAEHYTEKLNVFSANTDQKPLETIIHENANVSSKKQIFNYASLLYNLKFSMSSLQGCSIPLPAEKPDRSQLVKTPDLTLSYGNEPLSTGNERLHQALVHSFGSIVEFRTLLLNSNNAISGDGFTWLVARQFNTADSSAIKFDQLFIVNTYNAGSPFNSNRVGSFKHLEESIKKKNDEEYKASKLETAIDAAVYPKTKYIPLLAIDASPKAWLTDYGVFGKQQYLDRVWESIEWKVVENRLPAFEAKAFNNL</sequence>
<dbReference type="PANTHER" id="PTHR43595">
    <property type="entry name" value="37S RIBOSOMAL PROTEIN S26, MITOCHONDRIAL"/>
    <property type="match status" value="1"/>
</dbReference>
<dbReference type="Gene3D" id="3.55.40.20">
    <property type="entry name" value="Iron/manganese superoxide dismutase, C-terminal domain"/>
    <property type="match status" value="1"/>
</dbReference>
<comment type="function">
    <text evidence="1">Component of the mitochondrial ribosome (mitoribosome), a dedicated translation machinery responsible for the synthesis of mitochondrial genome-encoded proteins, including at least some of the essential transmembrane subunits of the mitochondrial respiratory chain. The mitoribosomes are attached to the mitochondrial inner membrane and translation products are cotranslationally integrated into the membrane.</text>
</comment>
<dbReference type="Pfam" id="PF02777">
    <property type="entry name" value="Sod_Fe_C"/>
    <property type="match status" value="1"/>
</dbReference>
<dbReference type="InterPro" id="IPR019832">
    <property type="entry name" value="Mn/Fe_SOD_C"/>
</dbReference>